<dbReference type="Proteomes" id="UP000247118">
    <property type="component" value="Chromosome"/>
</dbReference>
<evidence type="ECO:0000313" key="1">
    <source>
        <dbReference type="EMBL" id="AWO84427.1"/>
    </source>
</evidence>
<dbReference type="SUPFAM" id="SSF69118">
    <property type="entry name" value="AhpD-like"/>
    <property type="match status" value="1"/>
</dbReference>
<gene>
    <name evidence="1" type="ORF">DLJ61_13725</name>
</gene>
<evidence type="ECO:0000313" key="2">
    <source>
        <dbReference type="Proteomes" id="UP000247118"/>
    </source>
</evidence>
<dbReference type="AlphaFoldDB" id="A0AAD0NXR5"/>
<protein>
    <submittedName>
        <fullName evidence="1">Alkylhydroperoxidase</fullName>
    </submittedName>
</protein>
<reference evidence="1 2" key="1">
    <citation type="submission" date="2018-05" db="EMBL/GenBank/DDBJ databases">
        <title>Complete genome sequence of Gordonia terrae NRRL B-16283.</title>
        <authorList>
            <person name="Garlena R.A."/>
            <person name="Russell D.A."/>
            <person name="Hatfull G.F."/>
        </authorList>
    </citation>
    <scope>NUCLEOTIDE SEQUENCE [LARGE SCALE GENOMIC DNA]</scope>
    <source>
        <strain evidence="1 2">NRRL B-16283</strain>
    </source>
</reference>
<dbReference type="Gene3D" id="1.20.1290.10">
    <property type="entry name" value="AhpD-like"/>
    <property type="match status" value="1"/>
</dbReference>
<dbReference type="KEGG" id="gta:BCM27_13600"/>
<proteinExistence type="predicted"/>
<sequence length="75" mass="8186">MPAWWESQYFTSEEQAALTLAEQVTRIGDEHTAAPPAIDVEQALSPQQVAAVTWLAVAINGWNRIAIASHYPVAP</sequence>
<dbReference type="EMBL" id="CP029604">
    <property type="protein sequence ID" value="AWO84427.1"/>
    <property type="molecule type" value="Genomic_DNA"/>
</dbReference>
<dbReference type="GeneID" id="32688840"/>
<dbReference type="RefSeq" id="WP_004018647.1">
    <property type="nucleotide sequence ID" value="NZ_CABEIC010000002.1"/>
</dbReference>
<organism evidence="1 2">
    <name type="scientific">Gordonia terrae</name>
    <dbReference type="NCBI Taxonomy" id="2055"/>
    <lineage>
        <taxon>Bacteria</taxon>
        <taxon>Bacillati</taxon>
        <taxon>Actinomycetota</taxon>
        <taxon>Actinomycetes</taxon>
        <taxon>Mycobacteriales</taxon>
        <taxon>Gordoniaceae</taxon>
        <taxon>Gordonia</taxon>
    </lineage>
</organism>
<accession>A0AAD0NXR5</accession>
<dbReference type="InterPro" id="IPR029032">
    <property type="entry name" value="AhpD-like"/>
</dbReference>
<name>A0AAD0NXR5_9ACTN</name>